<dbReference type="PANTHER" id="PTHR43143">
    <property type="entry name" value="METALLOPHOSPHOESTERASE, CALCINEURIN SUPERFAMILY"/>
    <property type="match status" value="1"/>
</dbReference>
<dbReference type="RefSeq" id="WP_092856814.1">
    <property type="nucleotide sequence ID" value="NZ_FMAH01000090.1"/>
</dbReference>
<dbReference type="AlphaFoldDB" id="A0A1C3XE06"/>
<proteinExistence type="predicted"/>
<reference evidence="2" key="1">
    <citation type="submission" date="2016-08" db="EMBL/GenBank/DDBJ databases">
        <authorList>
            <person name="Varghese N."/>
            <person name="Submissions Spin"/>
        </authorList>
    </citation>
    <scope>NUCLEOTIDE SEQUENCE [LARGE SCALE GENOMIC DNA]</scope>
    <source>
        <strain evidence="2">HAMBI 2971</strain>
    </source>
</reference>
<dbReference type="Gene3D" id="3.60.21.10">
    <property type="match status" value="1"/>
</dbReference>
<organism evidence="1 2">
    <name type="scientific">Rhizobium miluonense</name>
    <dbReference type="NCBI Taxonomy" id="411945"/>
    <lineage>
        <taxon>Bacteria</taxon>
        <taxon>Pseudomonadati</taxon>
        <taxon>Pseudomonadota</taxon>
        <taxon>Alphaproteobacteria</taxon>
        <taxon>Hyphomicrobiales</taxon>
        <taxon>Rhizobiaceae</taxon>
        <taxon>Rhizobium/Agrobacterium group</taxon>
        <taxon>Rhizobium</taxon>
    </lineage>
</organism>
<dbReference type="InterPro" id="IPR029052">
    <property type="entry name" value="Metallo-depent_PP-like"/>
</dbReference>
<dbReference type="PANTHER" id="PTHR43143:SF1">
    <property type="entry name" value="SERINE_THREONINE-PROTEIN PHOSPHATASE CPPED1"/>
    <property type="match status" value="1"/>
</dbReference>
<dbReference type="EMBL" id="FMAH01000090">
    <property type="protein sequence ID" value="SCB50468.1"/>
    <property type="molecule type" value="Genomic_DNA"/>
</dbReference>
<dbReference type="Proteomes" id="UP000199435">
    <property type="component" value="Unassembled WGS sequence"/>
</dbReference>
<dbReference type="STRING" id="411945.GA0061102_10901"/>
<accession>A0A1C3XE06</accession>
<dbReference type="InterPro" id="IPR051918">
    <property type="entry name" value="STPP_CPPED1"/>
</dbReference>
<gene>
    <name evidence="1" type="ORF">GA0061102_10901</name>
</gene>
<protein>
    <submittedName>
        <fullName evidence="1">Uncharacterized protein</fullName>
    </submittedName>
</protein>
<keyword evidence="2" id="KW-1185">Reference proteome</keyword>
<sequence>MAHEPIAALLPKSGGHQFVMYGDSCSGVPNALHERTLAEVNAIVKRLAPQPEFILFPGDEIIGLTPHPDALREQWNHWFEVEMAWLDRQKIPMWHTTGNHTAYDKMSEDIFREVLQLPDNGPADQKGLSYWVRRDDLLLVFVHTLWTGLGGEGHVETEWLQRTLKQHADAKYKIVLGHHPVFPVNGFSGTYQREIGHEYADEFWNILVDANVLAYVCSHILAYDVQVHRGVLQICTAGAGTAHRMPEGVEYLHCIQAALDENGLKYQVLDTEGVARERLQWPPMPTAASTEWRRVWDGKSDALFTGLIGRGSVAEFRVTGQTAPKPWAPEQTLFTAHSPETIAPIWLGTRGPKQTLTLVVGRQPGRSPSYWFGPDLVAASDFDIHVAFYPEMGPGGILYRHHNEAVWTSFKAATATGIENVKWPGSWNVGYGQHGEHDRRFKGTGLTIRVRQDFA</sequence>
<dbReference type="SUPFAM" id="SSF56300">
    <property type="entry name" value="Metallo-dependent phosphatases"/>
    <property type="match status" value="1"/>
</dbReference>
<name>A0A1C3XE06_9HYPH</name>
<dbReference type="OrthoDB" id="8011223at2"/>
<evidence type="ECO:0000313" key="1">
    <source>
        <dbReference type="EMBL" id="SCB50468.1"/>
    </source>
</evidence>
<evidence type="ECO:0000313" key="2">
    <source>
        <dbReference type="Proteomes" id="UP000199435"/>
    </source>
</evidence>